<dbReference type="AlphaFoldDB" id="A0A562LFH9"/>
<keyword evidence="8 10" id="KW-1133">Transmembrane helix</keyword>
<evidence type="ECO:0000256" key="4">
    <source>
        <dbReference type="ARBA" id="ARBA00022676"/>
    </source>
</evidence>
<keyword evidence="6 10" id="KW-0812">Transmembrane</keyword>
<feature type="transmembrane region" description="Helical" evidence="10">
    <location>
        <begin position="275"/>
        <end position="298"/>
    </location>
</feature>
<keyword evidence="7" id="KW-0256">Endoplasmic reticulum</keyword>
<proteinExistence type="predicted"/>
<dbReference type="Pfam" id="PF13231">
    <property type="entry name" value="PMT_2"/>
    <property type="match status" value="1"/>
</dbReference>
<dbReference type="InterPro" id="IPR005599">
    <property type="entry name" value="GPI_mannosylTrfase"/>
</dbReference>
<dbReference type="GO" id="GO:0005886">
    <property type="term" value="C:plasma membrane"/>
    <property type="evidence" value="ECO:0007669"/>
    <property type="project" value="UniProtKB-SubCell"/>
</dbReference>
<evidence type="ECO:0000313" key="12">
    <source>
        <dbReference type="EMBL" id="TWI06363.1"/>
    </source>
</evidence>
<evidence type="ECO:0000256" key="8">
    <source>
        <dbReference type="ARBA" id="ARBA00022989"/>
    </source>
</evidence>
<gene>
    <name evidence="12" type="ORF">IP93_02983</name>
</gene>
<evidence type="ECO:0000256" key="9">
    <source>
        <dbReference type="ARBA" id="ARBA00023136"/>
    </source>
</evidence>
<evidence type="ECO:0000256" key="5">
    <source>
        <dbReference type="ARBA" id="ARBA00022679"/>
    </source>
</evidence>
<dbReference type="Pfam" id="PF03901">
    <property type="entry name" value="Glyco_transf_22"/>
    <property type="match status" value="1"/>
</dbReference>
<name>A0A562LFH9_9GAMM</name>
<evidence type="ECO:0000256" key="10">
    <source>
        <dbReference type="SAM" id="Phobius"/>
    </source>
</evidence>
<accession>A0A562LFH9</accession>
<evidence type="ECO:0000256" key="6">
    <source>
        <dbReference type="ARBA" id="ARBA00022692"/>
    </source>
</evidence>
<dbReference type="RefSeq" id="WP_242006890.1">
    <property type="nucleotide sequence ID" value="NZ_VLKP01000017.1"/>
</dbReference>
<feature type="transmembrane region" description="Helical" evidence="10">
    <location>
        <begin position="19"/>
        <end position="36"/>
    </location>
</feature>
<dbReference type="InterPro" id="IPR050297">
    <property type="entry name" value="LipidA_mod_glycosyltrf_83"/>
</dbReference>
<feature type="transmembrane region" description="Helical" evidence="10">
    <location>
        <begin position="147"/>
        <end position="166"/>
    </location>
</feature>
<dbReference type="GO" id="GO:0009103">
    <property type="term" value="P:lipopolysaccharide biosynthetic process"/>
    <property type="evidence" value="ECO:0007669"/>
    <property type="project" value="TreeGrafter"/>
</dbReference>
<organism evidence="12 13">
    <name type="scientific">Aerolutibacter ruishenii</name>
    <dbReference type="NCBI Taxonomy" id="686800"/>
    <lineage>
        <taxon>Bacteria</taxon>
        <taxon>Pseudomonadati</taxon>
        <taxon>Pseudomonadota</taxon>
        <taxon>Gammaproteobacteria</taxon>
        <taxon>Lysobacterales</taxon>
        <taxon>Lysobacteraceae</taxon>
        <taxon>Aerolutibacter</taxon>
    </lineage>
</organism>
<keyword evidence="3" id="KW-1003">Cell membrane</keyword>
<dbReference type="GO" id="GO:0010041">
    <property type="term" value="P:response to iron(III) ion"/>
    <property type="evidence" value="ECO:0007669"/>
    <property type="project" value="TreeGrafter"/>
</dbReference>
<feature type="transmembrane region" description="Helical" evidence="10">
    <location>
        <begin position="432"/>
        <end position="453"/>
    </location>
</feature>
<dbReference type="EMBL" id="VLKP01000017">
    <property type="protein sequence ID" value="TWI06363.1"/>
    <property type="molecule type" value="Genomic_DNA"/>
</dbReference>
<feature type="transmembrane region" description="Helical" evidence="10">
    <location>
        <begin position="334"/>
        <end position="355"/>
    </location>
</feature>
<feature type="domain" description="Glycosyltransferase RgtA/B/C/D-like" evidence="11">
    <location>
        <begin position="73"/>
        <end position="228"/>
    </location>
</feature>
<evidence type="ECO:0000313" key="13">
    <source>
        <dbReference type="Proteomes" id="UP000316471"/>
    </source>
</evidence>
<keyword evidence="13" id="KW-1185">Reference proteome</keyword>
<dbReference type="InterPro" id="IPR038731">
    <property type="entry name" value="RgtA/B/C-like"/>
</dbReference>
<keyword evidence="4" id="KW-0328">Glycosyltransferase</keyword>
<evidence type="ECO:0000256" key="3">
    <source>
        <dbReference type="ARBA" id="ARBA00022475"/>
    </source>
</evidence>
<dbReference type="PANTHER" id="PTHR33908:SF3">
    <property type="entry name" value="UNDECAPRENYL PHOSPHATE-ALPHA-4-AMINO-4-DEOXY-L-ARABINOSE ARABINOSYL TRANSFERASE"/>
    <property type="match status" value="1"/>
</dbReference>
<keyword evidence="5 12" id="KW-0808">Transferase</keyword>
<feature type="transmembrane region" description="Helical" evidence="10">
    <location>
        <begin position="217"/>
        <end position="239"/>
    </location>
</feature>
<evidence type="ECO:0000259" key="11">
    <source>
        <dbReference type="Pfam" id="PF13231"/>
    </source>
</evidence>
<feature type="transmembrane region" description="Helical" evidence="10">
    <location>
        <begin position="93"/>
        <end position="110"/>
    </location>
</feature>
<evidence type="ECO:0000256" key="2">
    <source>
        <dbReference type="ARBA" id="ARBA00004651"/>
    </source>
</evidence>
<feature type="transmembrane region" description="Helical" evidence="10">
    <location>
        <begin position="406"/>
        <end position="425"/>
    </location>
</feature>
<reference evidence="12 13" key="1">
    <citation type="journal article" date="2015" name="Stand. Genomic Sci.">
        <title>Genomic Encyclopedia of Bacterial and Archaeal Type Strains, Phase III: the genomes of soil and plant-associated and newly described type strains.</title>
        <authorList>
            <person name="Whitman W.B."/>
            <person name="Woyke T."/>
            <person name="Klenk H.P."/>
            <person name="Zhou Y."/>
            <person name="Lilburn T.G."/>
            <person name="Beck B.J."/>
            <person name="De Vos P."/>
            <person name="Vandamme P."/>
            <person name="Eisen J.A."/>
            <person name="Garrity G."/>
            <person name="Hugenholtz P."/>
            <person name="Kyrpides N.C."/>
        </authorList>
    </citation>
    <scope>NUCLEOTIDE SEQUENCE [LARGE SCALE GENOMIC DNA]</scope>
    <source>
        <strain evidence="12 13">CGMCC 1.10136</strain>
    </source>
</reference>
<feature type="transmembrane region" description="Helical" evidence="10">
    <location>
        <begin position="310"/>
        <end position="328"/>
    </location>
</feature>
<comment type="subcellular location">
    <subcellularLocation>
        <location evidence="2">Cell membrane</location>
        <topology evidence="2">Multi-pass membrane protein</topology>
    </subcellularLocation>
    <subcellularLocation>
        <location evidence="1">Endoplasmic reticulum membrane</location>
    </subcellularLocation>
</comment>
<comment type="caution">
    <text evidence="12">The sequence shown here is derived from an EMBL/GenBank/DDBJ whole genome shotgun (WGS) entry which is preliminary data.</text>
</comment>
<evidence type="ECO:0000256" key="1">
    <source>
        <dbReference type="ARBA" id="ARBA00004586"/>
    </source>
</evidence>
<evidence type="ECO:0000256" key="7">
    <source>
        <dbReference type="ARBA" id="ARBA00022824"/>
    </source>
</evidence>
<protein>
    <submittedName>
        <fullName evidence="12">4-amino-4-deoxy-L-arabinose transferase-like glycosyltransferase</fullName>
    </submittedName>
</protein>
<dbReference type="Proteomes" id="UP000316471">
    <property type="component" value="Unassembled WGS sequence"/>
</dbReference>
<feature type="transmembrane region" description="Helical" evidence="10">
    <location>
        <begin position="172"/>
        <end position="197"/>
    </location>
</feature>
<keyword evidence="9 10" id="KW-0472">Membrane</keyword>
<dbReference type="GO" id="GO:0016763">
    <property type="term" value="F:pentosyltransferase activity"/>
    <property type="evidence" value="ECO:0007669"/>
    <property type="project" value="TreeGrafter"/>
</dbReference>
<sequence>MTSAQVLPRVGSMLSRSTWLLWLVFAALCLAAGLGLRDPSPPDEPRFVLAARDMVESGQWLLPHRGRELYAEKPPVFMWLQAGAYSRVGNWRIAFLLPSLLAGLLTLVLTADLARRLASRKVALYAAGALWVCLQFGLQAKRGQIDMVLVAMTTMSLWALVRYLTAPDGVRWLALAGFAAGVGTVTKGVGFLPLLMLVPWAVHRRVSHEVAPATPRWAWLVLPVAFLAGTAVWLAPLLIELARTGDPELARYTRELLVRQTGERYANAWHHVQPAWYYLQVVATLWLPGALLLPWLVGPWLRALKMRDQATWLMLGWSALVLVFFSLSPGKREVYIFPALPALCVAAAPFLPGLLRRRPVQMVLAAYLALLGGLLLALGTSGLAGWSDWAVRLASDREIPAGLLRYFLVWLAAVGAIILALLAIFRRRRIGIALVLATGMLWSAYGLGLAPAVDAASSARAVMEAARRLAGPTAEIGLVGWREQNLLQAVPPVREFGYKAPWRRQWNEASAWARAAADRRWVFFLKDAASPCVRAGSAIRVGQSNRRDWLMVRGRNLQAGCVTPPLIDEAALAP</sequence>
<feature type="transmembrane region" description="Helical" evidence="10">
    <location>
        <begin position="362"/>
        <end position="386"/>
    </location>
</feature>
<dbReference type="PANTHER" id="PTHR33908">
    <property type="entry name" value="MANNOSYLTRANSFERASE YKCB-RELATED"/>
    <property type="match status" value="1"/>
</dbReference>